<keyword evidence="5 11" id="KW-0375">Hydrogen ion transport</keyword>
<evidence type="ECO:0000256" key="8">
    <source>
        <dbReference type="ARBA" id="ARBA00023196"/>
    </source>
</evidence>
<name>A0A117M3K9_9FIRM</name>
<dbReference type="GO" id="GO:0005524">
    <property type="term" value="F:ATP binding"/>
    <property type="evidence" value="ECO:0007669"/>
    <property type="project" value="UniProtKB-UniRule"/>
</dbReference>
<evidence type="ECO:0000256" key="5">
    <source>
        <dbReference type="ARBA" id="ARBA00022781"/>
    </source>
</evidence>
<dbReference type="Gene3D" id="3.40.1380.10">
    <property type="match status" value="1"/>
</dbReference>
<dbReference type="GO" id="GO:0046933">
    <property type="term" value="F:proton-transporting ATP synthase activity, rotational mechanism"/>
    <property type="evidence" value="ECO:0007669"/>
    <property type="project" value="UniProtKB-UniRule"/>
</dbReference>
<evidence type="ECO:0000256" key="1">
    <source>
        <dbReference type="ARBA" id="ARBA00003456"/>
    </source>
</evidence>
<proteinExistence type="inferred from homology"/>
<evidence type="ECO:0000256" key="7">
    <source>
        <dbReference type="ARBA" id="ARBA00023136"/>
    </source>
</evidence>
<evidence type="ECO:0000256" key="10">
    <source>
        <dbReference type="ARBA" id="ARBA00060385"/>
    </source>
</evidence>
<dbReference type="SUPFAM" id="SSF52943">
    <property type="entry name" value="ATP synthase (F1-ATPase), gamma subunit"/>
    <property type="match status" value="1"/>
</dbReference>
<dbReference type="GO" id="GO:0045259">
    <property type="term" value="C:proton-transporting ATP synthase complex"/>
    <property type="evidence" value="ECO:0007669"/>
    <property type="project" value="UniProtKB-KW"/>
</dbReference>
<dbReference type="NCBIfam" id="TIGR01146">
    <property type="entry name" value="ATPsyn_F1gamma"/>
    <property type="match status" value="1"/>
</dbReference>
<comment type="caution">
    <text evidence="12">The sequence shown here is derived from an EMBL/GenBank/DDBJ whole genome shotgun (WGS) entry which is preliminary data.</text>
</comment>
<evidence type="ECO:0000256" key="11">
    <source>
        <dbReference type="HAMAP-Rule" id="MF_00815"/>
    </source>
</evidence>
<keyword evidence="11" id="KW-1003">Cell membrane</keyword>
<evidence type="ECO:0000256" key="2">
    <source>
        <dbReference type="ARBA" id="ARBA00004170"/>
    </source>
</evidence>
<dbReference type="InterPro" id="IPR000131">
    <property type="entry name" value="ATP_synth_F1_gsu"/>
</dbReference>
<dbReference type="PANTHER" id="PTHR11693">
    <property type="entry name" value="ATP SYNTHASE GAMMA CHAIN"/>
    <property type="match status" value="1"/>
</dbReference>
<dbReference type="AlphaFoldDB" id="A0A117M3K9"/>
<dbReference type="CDD" id="cd12151">
    <property type="entry name" value="F1-ATPase_gamma"/>
    <property type="match status" value="1"/>
</dbReference>
<dbReference type="InterPro" id="IPR023632">
    <property type="entry name" value="ATP_synth_F1_gsu_CS"/>
</dbReference>
<dbReference type="Proteomes" id="UP000054705">
    <property type="component" value="Unassembled WGS sequence"/>
</dbReference>
<keyword evidence="8 11" id="KW-0139">CF(1)</keyword>
<keyword evidence="7 11" id="KW-0472">Membrane</keyword>
<keyword evidence="9 11" id="KW-0066">ATP synthesis</keyword>
<evidence type="ECO:0000256" key="3">
    <source>
        <dbReference type="ARBA" id="ARBA00007681"/>
    </source>
</evidence>
<dbReference type="Gene3D" id="1.10.287.80">
    <property type="entry name" value="ATP synthase, gamma subunit, helix hairpin domain"/>
    <property type="match status" value="2"/>
</dbReference>
<comment type="similarity">
    <text evidence="3 11">Belongs to the ATPase gamma chain family.</text>
</comment>
<reference evidence="13" key="1">
    <citation type="journal article" date="2015" name="MBio">
        <title>Genome-Resolved Metagenomic Analysis Reveals Roles for Candidate Phyla and Other Microbial Community Members in Biogeochemical Transformations in Oil Reservoirs.</title>
        <authorList>
            <person name="Hu P."/>
            <person name="Tom L."/>
            <person name="Singh A."/>
            <person name="Thomas B.C."/>
            <person name="Baker B.J."/>
            <person name="Piceno Y.M."/>
            <person name="Andersen G.L."/>
            <person name="Banfield J.F."/>
        </authorList>
    </citation>
    <scope>NUCLEOTIDE SEQUENCE [LARGE SCALE GENOMIC DNA]</scope>
</reference>
<evidence type="ECO:0000256" key="4">
    <source>
        <dbReference type="ARBA" id="ARBA00022448"/>
    </source>
</evidence>
<dbReference type="FunFam" id="1.10.287.80:FF:000003">
    <property type="entry name" value="ATP synthase gamma chain, chloroplastic"/>
    <property type="match status" value="1"/>
</dbReference>
<dbReference type="GO" id="GO:0009579">
    <property type="term" value="C:thylakoid"/>
    <property type="evidence" value="ECO:0007669"/>
    <property type="project" value="UniProtKB-SubCell"/>
</dbReference>
<evidence type="ECO:0000256" key="9">
    <source>
        <dbReference type="ARBA" id="ARBA00023310"/>
    </source>
</evidence>
<dbReference type="PATRIC" id="fig|110500.4.peg.711"/>
<dbReference type="EMBL" id="LGGS01000091">
    <property type="protein sequence ID" value="KUK82449.1"/>
    <property type="molecule type" value="Genomic_DNA"/>
</dbReference>
<dbReference type="GO" id="GO:0005886">
    <property type="term" value="C:plasma membrane"/>
    <property type="evidence" value="ECO:0007669"/>
    <property type="project" value="UniProtKB-SubCell"/>
</dbReference>
<sequence>MASLRDLRRRIKSIKSTQQITKAMKAVSAAKMRKAQDAVLLARPYAKRLKGVLGRVGSACSDFKHPLLAVREPKKIAYVIITADRGLCGGFNSNIIRRAAQEIKKEAAAEVGLVTIGRKSRDFFLRRKYDIVKQYVGLGEDIQYGTVKDVASFIIENYSSEEYDAVYLIYSQFINVLIQKPVVVKLLPAEPPEEEGEAKKEDGDAKRIDYIFEPSADAVLAELLPKYIENAIFQGLLESKAGEHSARMTAMENATKNADEMIDSLTLSLNRARQAQITKEISEIVGGAAALE</sequence>
<organism evidence="12 13">
    <name type="scientific">Pelotomaculum thermopropionicum</name>
    <dbReference type="NCBI Taxonomy" id="110500"/>
    <lineage>
        <taxon>Bacteria</taxon>
        <taxon>Bacillati</taxon>
        <taxon>Bacillota</taxon>
        <taxon>Clostridia</taxon>
        <taxon>Eubacteriales</taxon>
        <taxon>Desulfotomaculaceae</taxon>
        <taxon>Pelotomaculum</taxon>
    </lineage>
</organism>
<comment type="subunit">
    <text evidence="11">F-type ATPases have 2 components, CF(1) - the catalytic core - and CF(0) - the membrane proton channel. CF(1) has five subunits: alpha(3), beta(3), gamma(1), delta(1), epsilon(1). CF(0) has three main subunits: a, b and c.</text>
</comment>
<dbReference type="InterPro" id="IPR035968">
    <property type="entry name" value="ATP_synth_F1_ATPase_gsu"/>
</dbReference>
<dbReference type="GO" id="GO:0042777">
    <property type="term" value="P:proton motive force-driven plasma membrane ATP synthesis"/>
    <property type="evidence" value="ECO:0007669"/>
    <property type="project" value="UniProtKB-UniRule"/>
</dbReference>
<dbReference type="PROSITE" id="PS00153">
    <property type="entry name" value="ATPASE_GAMMA"/>
    <property type="match status" value="1"/>
</dbReference>
<evidence type="ECO:0000256" key="6">
    <source>
        <dbReference type="ARBA" id="ARBA00023065"/>
    </source>
</evidence>
<gene>
    <name evidence="11" type="primary">atpG</name>
    <name evidence="12" type="ORF">XD97_0435</name>
</gene>
<keyword evidence="6 11" id="KW-0406">Ion transport</keyword>
<dbReference type="Pfam" id="PF00231">
    <property type="entry name" value="ATP-synt"/>
    <property type="match status" value="1"/>
</dbReference>
<dbReference type="PRINTS" id="PR00126">
    <property type="entry name" value="ATPASEGAMMA"/>
</dbReference>
<dbReference type="HAMAP" id="MF_00815">
    <property type="entry name" value="ATP_synth_gamma_bact"/>
    <property type="match status" value="1"/>
</dbReference>
<comment type="function">
    <text evidence="1 11">Produces ATP from ADP in the presence of a proton gradient across the membrane. The gamma chain is believed to be important in regulating ATPase activity and the flow of protons through the CF(0) complex.</text>
</comment>
<comment type="subcellular location">
    <subcellularLocation>
        <location evidence="11">Cell membrane</location>
        <topology evidence="11">Peripheral membrane protein</topology>
    </subcellularLocation>
    <subcellularLocation>
        <location evidence="2">Membrane</location>
        <topology evidence="2">Peripheral membrane protein</topology>
    </subcellularLocation>
    <subcellularLocation>
        <location evidence="10">Thylakoid</location>
    </subcellularLocation>
</comment>
<dbReference type="PANTHER" id="PTHR11693:SF22">
    <property type="entry name" value="ATP SYNTHASE SUBUNIT GAMMA, MITOCHONDRIAL"/>
    <property type="match status" value="1"/>
</dbReference>
<evidence type="ECO:0000313" key="13">
    <source>
        <dbReference type="Proteomes" id="UP000054705"/>
    </source>
</evidence>
<keyword evidence="4 11" id="KW-0813">Transport</keyword>
<evidence type="ECO:0000313" key="12">
    <source>
        <dbReference type="EMBL" id="KUK82449.1"/>
    </source>
</evidence>
<dbReference type="FunFam" id="3.40.1380.10:FF:000006">
    <property type="entry name" value="ATP synthase gamma chain"/>
    <property type="match status" value="1"/>
</dbReference>
<accession>A0A117M3K9</accession>
<protein>
    <recommendedName>
        <fullName evidence="11">ATP synthase gamma chain</fullName>
    </recommendedName>
    <alternativeName>
        <fullName evidence="11">ATP synthase F1 sector gamma subunit</fullName>
    </alternativeName>
    <alternativeName>
        <fullName evidence="11">F-ATPase gamma subunit</fullName>
    </alternativeName>
</protein>